<evidence type="ECO:0000313" key="2">
    <source>
        <dbReference type="Proteomes" id="UP000196485"/>
    </source>
</evidence>
<proteinExistence type="predicted"/>
<dbReference type="Proteomes" id="UP000196485">
    <property type="component" value="Unassembled WGS sequence"/>
</dbReference>
<dbReference type="EMBL" id="FYAH01000002">
    <property type="protein sequence ID" value="SMY15930.1"/>
    <property type="molecule type" value="Genomic_DNA"/>
</dbReference>
<sequence length="105" mass="12419">MVLADKFFSYWCDVVEERNDDIERAWCDNKAYSHLIIHSQNSIVKGVAEKLGFNCYNGDYYYIDSVFYDNDDYIKDFPEQCFLKRQDSHKSVNGLAIDIFQLGHR</sequence>
<name>A0A1Y6KUS0_9GAMM</name>
<keyword evidence="2" id="KW-1185">Reference proteome</keyword>
<dbReference type="AlphaFoldDB" id="A0A1Y6KUS0"/>
<organism evidence="1 2">
    <name type="scientific">Photobacterium aquimaris</name>
    <dbReference type="NCBI Taxonomy" id="512643"/>
    <lineage>
        <taxon>Bacteria</taxon>
        <taxon>Pseudomonadati</taxon>
        <taxon>Pseudomonadota</taxon>
        <taxon>Gammaproteobacteria</taxon>
        <taxon>Vibrionales</taxon>
        <taxon>Vibrionaceae</taxon>
        <taxon>Photobacterium</taxon>
    </lineage>
</organism>
<evidence type="ECO:0000313" key="1">
    <source>
        <dbReference type="EMBL" id="SMY15930.1"/>
    </source>
</evidence>
<accession>A0A1Y6KUS0</accession>
<reference evidence="2" key="1">
    <citation type="submission" date="2017-06" db="EMBL/GenBank/DDBJ databases">
        <authorList>
            <person name="Rodrigo-Torres L."/>
            <person name="Arahal R. D."/>
            <person name="Lucena T."/>
        </authorList>
    </citation>
    <scope>NUCLEOTIDE SEQUENCE [LARGE SCALE GENOMIC DNA]</scope>
    <source>
        <strain evidence="2">type strain: CECT 9192</strain>
    </source>
</reference>
<protein>
    <submittedName>
        <fullName evidence="1">Uncharacterized protein</fullName>
    </submittedName>
</protein>
<gene>
    <name evidence="1" type="ORF">PAQU9191_01161</name>
</gene>